<evidence type="ECO:0000313" key="2">
    <source>
        <dbReference type="Proteomes" id="UP001234297"/>
    </source>
</evidence>
<sequence length="80" mass="9140">MDGELIREILSNKSGQFEQVKISPIVKFLITGLVTHEGKKWVNHKRIISPAFHLRRLKVVFARIGVGADQDLIKMVFDLL</sequence>
<name>A0ACC2K3V4_PERAE</name>
<dbReference type="EMBL" id="CM056820">
    <property type="protein sequence ID" value="KAJ8615788.1"/>
    <property type="molecule type" value="Genomic_DNA"/>
</dbReference>
<reference evidence="1 2" key="1">
    <citation type="journal article" date="2022" name="Hortic Res">
        <title>A haplotype resolved chromosomal level avocado genome allows analysis of novel avocado genes.</title>
        <authorList>
            <person name="Nath O."/>
            <person name="Fletcher S.J."/>
            <person name="Hayward A."/>
            <person name="Shaw L.M."/>
            <person name="Masouleh A.K."/>
            <person name="Furtado A."/>
            <person name="Henry R.J."/>
            <person name="Mitter N."/>
        </authorList>
    </citation>
    <scope>NUCLEOTIDE SEQUENCE [LARGE SCALE GENOMIC DNA]</scope>
    <source>
        <strain evidence="2">cv. Hass</strain>
    </source>
</reference>
<accession>A0ACC2K3V4</accession>
<comment type="caution">
    <text evidence="1">The sequence shown here is derived from an EMBL/GenBank/DDBJ whole genome shotgun (WGS) entry which is preliminary data.</text>
</comment>
<gene>
    <name evidence="1" type="ORF">MRB53_035160</name>
</gene>
<evidence type="ECO:0000313" key="1">
    <source>
        <dbReference type="EMBL" id="KAJ8615788.1"/>
    </source>
</evidence>
<protein>
    <submittedName>
        <fullName evidence="1">Uncharacterized protein</fullName>
    </submittedName>
</protein>
<organism evidence="1 2">
    <name type="scientific">Persea americana</name>
    <name type="common">Avocado</name>
    <dbReference type="NCBI Taxonomy" id="3435"/>
    <lineage>
        <taxon>Eukaryota</taxon>
        <taxon>Viridiplantae</taxon>
        <taxon>Streptophyta</taxon>
        <taxon>Embryophyta</taxon>
        <taxon>Tracheophyta</taxon>
        <taxon>Spermatophyta</taxon>
        <taxon>Magnoliopsida</taxon>
        <taxon>Magnoliidae</taxon>
        <taxon>Laurales</taxon>
        <taxon>Lauraceae</taxon>
        <taxon>Persea</taxon>
    </lineage>
</organism>
<proteinExistence type="predicted"/>
<dbReference type="Proteomes" id="UP001234297">
    <property type="component" value="Chromosome 12"/>
</dbReference>
<keyword evidence="2" id="KW-1185">Reference proteome</keyword>